<organism evidence="7 8">
    <name type="scientific">Sporomusa acidovorans (strain ATCC 49682 / DSM 3132 / Mol)</name>
    <dbReference type="NCBI Taxonomy" id="1123286"/>
    <lineage>
        <taxon>Bacteria</taxon>
        <taxon>Bacillati</taxon>
        <taxon>Bacillota</taxon>
        <taxon>Negativicutes</taxon>
        <taxon>Selenomonadales</taxon>
        <taxon>Sporomusaceae</taxon>
        <taxon>Sporomusa</taxon>
    </lineage>
</organism>
<dbReference type="Pfam" id="PF00692">
    <property type="entry name" value="dUTPase"/>
    <property type="match status" value="1"/>
</dbReference>
<evidence type="ECO:0000256" key="4">
    <source>
        <dbReference type="ARBA" id="ARBA00023080"/>
    </source>
</evidence>
<dbReference type="Proteomes" id="UP000216052">
    <property type="component" value="Chromosome"/>
</dbReference>
<evidence type="ECO:0000313" key="7">
    <source>
        <dbReference type="EMBL" id="XFO72625.1"/>
    </source>
</evidence>
<dbReference type="InterPro" id="IPR033704">
    <property type="entry name" value="dUTPase_trimeric"/>
</dbReference>
<comment type="catalytic activity">
    <reaction evidence="5">
        <text>dUTP + H2O = dUMP + diphosphate + H(+)</text>
        <dbReference type="Rhea" id="RHEA:10248"/>
        <dbReference type="ChEBI" id="CHEBI:15377"/>
        <dbReference type="ChEBI" id="CHEBI:15378"/>
        <dbReference type="ChEBI" id="CHEBI:33019"/>
        <dbReference type="ChEBI" id="CHEBI:61555"/>
        <dbReference type="ChEBI" id="CHEBI:246422"/>
        <dbReference type="EC" id="3.6.1.23"/>
    </reaction>
</comment>
<dbReference type="InterPro" id="IPR036157">
    <property type="entry name" value="dUTPase-like_sf"/>
</dbReference>
<keyword evidence="4" id="KW-0546">Nucleotide metabolism</keyword>
<accession>A0ABZ3J3H9</accession>
<evidence type="ECO:0000313" key="8">
    <source>
        <dbReference type="Proteomes" id="UP000216052"/>
    </source>
</evidence>
<feature type="domain" description="dUTPase-like" evidence="6">
    <location>
        <begin position="17"/>
        <end position="146"/>
    </location>
</feature>
<evidence type="ECO:0000256" key="5">
    <source>
        <dbReference type="ARBA" id="ARBA00047686"/>
    </source>
</evidence>
<dbReference type="GO" id="GO:0004170">
    <property type="term" value="F:dUTP diphosphatase activity"/>
    <property type="evidence" value="ECO:0007669"/>
    <property type="project" value="UniProtKB-EC"/>
</dbReference>
<evidence type="ECO:0000256" key="3">
    <source>
        <dbReference type="ARBA" id="ARBA00022801"/>
    </source>
</evidence>
<gene>
    <name evidence="7" type="primary">dut</name>
    <name evidence="7" type="ORF">SPACI_026780</name>
</gene>
<evidence type="ECO:0000256" key="2">
    <source>
        <dbReference type="ARBA" id="ARBA00012379"/>
    </source>
</evidence>
<dbReference type="SUPFAM" id="SSF51283">
    <property type="entry name" value="dUTPase-like"/>
    <property type="match status" value="1"/>
</dbReference>
<dbReference type="InterPro" id="IPR008181">
    <property type="entry name" value="dUTPase"/>
</dbReference>
<dbReference type="PANTHER" id="PTHR11241:SF0">
    <property type="entry name" value="DEOXYURIDINE 5'-TRIPHOSPHATE NUCLEOTIDOHYDROLASE"/>
    <property type="match status" value="1"/>
</dbReference>
<dbReference type="EC" id="3.6.1.23" evidence="2"/>
<evidence type="ECO:0000256" key="1">
    <source>
        <dbReference type="ARBA" id="ARBA00006581"/>
    </source>
</evidence>
<name>A0ABZ3J3H9_SPOA4</name>
<reference evidence="7" key="1">
    <citation type="submission" date="2024-05" db="EMBL/GenBank/DDBJ databases">
        <title>Isolation and characterization of Sporomusa carbonis sp. nov., a carboxydotrophic hydrogenogen in the genus of Sporomusa isolated from a charcoal burning pile.</title>
        <authorList>
            <person name="Boeer T."/>
            <person name="Rosenbaum F."/>
            <person name="Eysell L."/>
            <person name="Mueller V."/>
            <person name="Daniel R."/>
            <person name="Poehlein A."/>
        </authorList>
    </citation>
    <scope>NUCLEOTIDE SEQUENCE [LARGE SCALE GENOMIC DNA]</scope>
    <source>
        <strain evidence="7">DSM 3132</strain>
    </source>
</reference>
<comment type="similarity">
    <text evidence="1">Belongs to the dUTPase family.</text>
</comment>
<dbReference type="CDD" id="cd07557">
    <property type="entry name" value="trimeric_dUTPase"/>
    <property type="match status" value="1"/>
</dbReference>
<dbReference type="EMBL" id="CP155571">
    <property type="protein sequence ID" value="XFO72625.1"/>
    <property type="molecule type" value="Genomic_DNA"/>
</dbReference>
<dbReference type="PANTHER" id="PTHR11241">
    <property type="entry name" value="DEOXYURIDINE 5'-TRIPHOSPHATE NUCLEOTIDOHYDROLASE"/>
    <property type="match status" value="1"/>
</dbReference>
<keyword evidence="8" id="KW-1185">Reference proteome</keyword>
<proteinExistence type="inferred from homology"/>
<dbReference type="InterPro" id="IPR029054">
    <property type="entry name" value="dUTPase-like"/>
</dbReference>
<sequence>MIRGFEVVSQYKDCDIILPIRKTAASAGYDLATAHDSTLLPGRVTVLHTGIKAYMQHDEYLGIYIRSGLAIKYCLSLINGQGIIDADYYNNMENEGHIMIAIFNHGTEAVELKKGTRVAQGIFYKYLKADNDCAAEVRSGGFGSTGQ</sequence>
<keyword evidence="3 7" id="KW-0378">Hydrolase</keyword>
<dbReference type="NCBIfam" id="TIGR00576">
    <property type="entry name" value="dut"/>
    <property type="match status" value="1"/>
</dbReference>
<dbReference type="Gene3D" id="2.70.40.10">
    <property type="match status" value="1"/>
</dbReference>
<evidence type="ECO:0000259" key="6">
    <source>
        <dbReference type="Pfam" id="PF00692"/>
    </source>
</evidence>
<protein>
    <recommendedName>
        <fullName evidence="2">dUTP diphosphatase</fullName>
        <ecNumber evidence="2">3.6.1.23</ecNumber>
    </recommendedName>
</protein>